<organism evidence="2">
    <name type="scientific">Lygus hesperus</name>
    <name type="common">Western plant bug</name>
    <dbReference type="NCBI Taxonomy" id="30085"/>
    <lineage>
        <taxon>Eukaryota</taxon>
        <taxon>Metazoa</taxon>
        <taxon>Ecdysozoa</taxon>
        <taxon>Arthropoda</taxon>
        <taxon>Hexapoda</taxon>
        <taxon>Insecta</taxon>
        <taxon>Pterygota</taxon>
        <taxon>Neoptera</taxon>
        <taxon>Paraneoptera</taxon>
        <taxon>Hemiptera</taxon>
        <taxon>Heteroptera</taxon>
        <taxon>Panheteroptera</taxon>
        <taxon>Cimicomorpha</taxon>
        <taxon>Miridae</taxon>
        <taxon>Mirini</taxon>
        <taxon>Lygus</taxon>
    </lineage>
</organism>
<proteinExistence type="predicted"/>
<reference evidence="2" key="1">
    <citation type="submission" date="2014-09" db="EMBL/GenBank/DDBJ databases">
        <authorList>
            <person name="Magalhaes I.L.F."/>
            <person name="Oliveira U."/>
            <person name="Santos F.R."/>
            <person name="Vidigal T.H.D.A."/>
            <person name="Brescovit A.D."/>
            <person name="Santos A.J."/>
        </authorList>
    </citation>
    <scope>NUCLEOTIDE SEQUENCE</scope>
</reference>
<dbReference type="AlphaFoldDB" id="A0A0K8T4W7"/>
<sequence length="324" mass="35027">MHVSNFTLAARALAQTCRQYLERSEDVGLYISRDHDNVPLDCRIIEATDDGYKVSVTTAANDDYVELTVPSLYSYMYNNEECLAALVPRRTQVEHCLVESTKALEVGHLTEITATKISDSQLIEDDSLQIEVVPHGDTYVTESSSSNSMFDPVELSCSTEIQSSLPQSYTIITSPSSSGSLTVGPFKKEVSPLKSSPLKSYSPLKFSALLESATAYDSPKKSASPAKTPKKSANSGISPRKTGTPGKSPKKLTTPDKRSNYSRSPVAKIAKIASPEPSTSRRGSSSGSSPTYSSPSLTTPPSIEAMVRSQIEGVQSKAKKKLYH</sequence>
<feature type="compositionally biased region" description="Low complexity" evidence="1">
    <location>
        <begin position="274"/>
        <end position="302"/>
    </location>
</feature>
<evidence type="ECO:0000256" key="1">
    <source>
        <dbReference type="SAM" id="MobiDB-lite"/>
    </source>
</evidence>
<feature type="compositionally biased region" description="Low complexity" evidence="1">
    <location>
        <begin position="221"/>
        <end position="235"/>
    </location>
</feature>
<accession>A0A0K8T4W7</accession>
<name>A0A0K8T4W7_LYGHE</name>
<dbReference type="EMBL" id="GBRD01005247">
    <property type="protein sequence ID" value="JAG60574.1"/>
    <property type="molecule type" value="Transcribed_RNA"/>
</dbReference>
<evidence type="ECO:0000313" key="2">
    <source>
        <dbReference type="EMBL" id="JAG60574.1"/>
    </source>
</evidence>
<feature type="region of interest" description="Disordered" evidence="1">
    <location>
        <begin position="216"/>
        <end position="303"/>
    </location>
</feature>
<protein>
    <submittedName>
        <fullName evidence="2">Uncharacterized protein</fullName>
    </submittedName>
</protein>